<reference evidence="2 3" key="1">
    <citation type="submission" date="2024-08" db="EMBL/GenBank/DDBJ databases">
        <title>Clostridium lapicellarii sp. nov., and Clostridium renhuaiense sp. nov., two species isolated from the mud in a fermentation cellar used for producing sauce-flavour Chinese liquors.</title>
        <authorList>
            <person name="Yang F."/>
            <person name="Wang H."/>
            <person name="Chen L.Q."/>
            <person name="Zhou N."/>
            <person name="Lu J.J."/>
            <person name="Pu X.X."/>
            <person name="Wan B."/>
            <person name="Wang L."/>
            <person name="Liu S.J."/>
        </authorList>
    </citation>
    <scope>NUCLEOTIDE SEQUENCE [LARGE SCALE GENOMIC DNA]</scope>
    <source>
        <strain evidence="2 3">MT-5</strain>
    </source>
</reference>
<feature type="domain" description="YqbQ/XkdQ" evidence="1">
    <location>
        <begin position="30"/>
        <end position="311"/>
    </location>
</feature>
<evidence type="ECO:0000313" key="3">
    <source>
        <dbReference type="Proteomes" id="UP001564657"/>
    </source>
</evidence>
<proteinExistence type="predicted"/>
<protein>
    <recommendedName>
        <fullName evidence="1">YqbQ/XkdQ domain-containing protein</fullName>
    </recommendedName>
</protein>
<evidence type="ECO:0000259" key="1">
    <source>
        <dbReference type="Pfam" id="PF24032"/>
    </source>
</evidence>
<comment type="caution">
    <text evidence="2">The sequence shown here is derived from an EMBL/GenBank/DDBJ whole genome shotgun (WGS) entry which is preliminary data.</text>
</comment>
<dbReference type="Pfam" id="PF24032">
    <property type="entry name" value="YQBQ"/>
    <property type="match status" value="1"/>
</dbReference>
<dbReference type="RefSeq" id="WP_369705513.1">
    <property type="nucleotide sequence ID" value="NZ_JBGEWD010000021.1"/>
</dbReference>
<evidence type="ECO:0000313" key="2">
    <source>
        <dbReference type="EMBL" id="MEY8001620.1"/>
    </source>
</evidence>
<sequence>MWALYTDYMIGYKNDGSFNNIMPYANNLQWTDDKDTLAVTLTFDSILDLAEGRSHVILKKDNKIVFYGVMTQKVNKDKSSSYTVQDYAFYLNKNEDIFQCNGINAKEAIYQLLAKYYIGGAVIPLNTKITKFYKGKTIADIIKDIISQCSSEINEDVIMEMRSTVLWIDKVSNLKLDCQYILANDFQITRSMEDMVNSVIVSSNTESDASILAQASDENNIQIFGRMTKVLTVDGQNESQAQNTAQNYLNNFNSTKRELTVTLLDVAGCEDIRANRKINIQIPKYGMDGYYGVKSAQHTLANSIHKIAVTIDFSNANFVDSSTTGSD</sequence>
<accession>A0ABV4BVT3</accession>
<dbReference type="EMBL" id="JBGEWD010000021">
    <property type="protein sequence ID" value="MEY8001620.1"/>
    <property type="molecule type" value="Genomic_DNA"/>
</dbReference>
<gene>
    <name evidence="2" type="ORF">AB8U03_15730</name>
</gene>
<keyword evidence="3" id="KW-1185">Reference proteome</keyword>
<dbReference type="InterPro" id="IPR056937">
    <property type="entry name" value="YqbQ/XkdQ"/>
</dbReference>
<name>A0ABV4BVT3_9CLOT</name>
<dbReference type="Proteomes" id="UP001564657">
    <property type="component" value="Unassembled WGS sequence"/>
</dbReference>
<organism evidence="2 3">
    <name type="scientific">Clostridium moutaii</name>
    <dbReference type="NCBI Taxonomy" id="3240932"/>
    <lineage>
        <taxon>Bacteria</taxon>
        <taxon>Bacillati</taxon>
        <taxon>Bacillota</taxon>
        <taxon>Clostridia</taxon>
        <taxon>Eubacteriales</taxon>
        <taxon>Clostridiaceae</taxon>
        <taxon>Clostridium</taxon>
    </lineage>
</organism>